<comment type="caution">
    <text evidence="3">The sequence shown here is derived from an EMBL/GenBank/DDBJ whole genome shotgun (WGS) entry which is preliminary data.</text>
</comment>
<dbReference type="GO" id="GO:0120147">
    <property type="term" value="F:formylglycine-generating oxidase activity"/>
    <property type="evidence" value="ECO:0007669"/>
    <property type="project" value="TreeGrafter"/>
</dbReference>
<evidence type="ECO:0000256" key="1">
    <source>
        <dbReference type="SAM" id="SignalP"/>
    </source>
</evidence>
<gene>
    <name evidence="3" type="ORF">HMPREF9134_01271</name>
</gene>
<dbReference type="InterPro" id="IPR051043">
    <property type="entry name" value="Sulfatase_Mod_Factor_Kinase"/>
</dbReference>
<feature type="domain" description="Sulfatase-modifying factor enzyme-like" evidence="2">
    <location>
        <begin position="51"/>
        <end position="470"/>
    </location>
</feature>
<dbReference type="EMBL" id="AMEQ01000035">
    <property type="protein sequence ID" value="EKY00923.1"/>
    <property type="molecule type" value="Genomic_DNA"/>
</dbReference>
<dbReference type="Proteomes" id="UP000010408">
    <property type="component" value="Unassembled WGS sequence"/>
</dbReference>
<reference evidence="3 4" key="1">
    <citation type="submission" date="2012-05" db="EMBL/GenBank/DDBJ databases">
        <authorList>
            <person name="Weinstock G."/>
            <person name="Sodergren E."/>
            <person name="Lobos E.A."/>
            <person name="Fulton L."/>
            <person name="Fulton R."/>
            <person name="Courtney L."/>
            <person name="Fronick C."/>
            <person name="O'Laughlin M."/>
            <person name="Godfrey J."/>
            <person name="Wilson R.M."/>
            <person name="Miner T."/>
            <person name="Farmer C."/>
            <person name="Delehaunty K."/>
            <person name="Cordes M."/>
            <person name="Minx P."/>
            <person name="Tomlinson C."/>
            <person name="Chen J."/>
            <person name="Wollam A."/>
            <person name="Pepin K.H."/>
            <person name="Bhonagiri V."/>
            <person name="Zhang X."/>
            <person name="Suruliraj S."/>
            <person name="Warren W."/>
            <person name="Mitreva M."/>
            <person name="Mardis E.R."/>
            <person name="Wilson R.K."/>
        </authorList>
    </citation>
    <scope>NUCLEOTIDE SEQUENCE [LARGE SCALE GENOMIC DNA]</scope>
    <source>
        <strain evidence="3 4">F0037</strain>
    </source>
</reference>
<keyword evidence="3" id="KW-0449">Lipoprotein</keyword>
<dbReference type="SUPFAM" id="SSF56436">
    <property type="entry name" value="C-type lectin-like"/>
    <property type="match status" value="1"/>
</dbReference>
<dbReference type="InterPro" id="IPR016187">
    <property type="entry name" value="CTDL_fold"/>
</dbReference>
<dbReference type="PANTHER" id="PTHR23150">
    <property type="entry name" value="SULFATASE MODIFYING FACTOR 1, 2"/>
    <property type="match status" value="1"/>
</dbReference>
<dbReference type="Gene3D" id="3.90.1580.10">
    <property type="entry name" value="paralog of FGE (formylglycine-generating enzyme)"/>
    <property type="match status" value="1"/>
</dbReference>
<dbReference type="PATRIC" id="fig|1127696.3.peg.1145"/>
<dbReference type="STRING" id="1127696.HMPREF9134_01271"/>
<dbReference type="Pfam" id="PF03781">
    <property type="entry name" value="FGE-sulfatase"/>
    <property type="match status" value="1"/>
</dbReference>
<dbReference type="PROSITE" id="PS51257">
    <property type="entry name" value="PROKAR_LIPOPROTEIN"/>
    <property type="match status" value="1"/>
</dbReference>
<protein>
    <submittedName>
        <fullName evidence="3">Putative gliding motility-associated lipoprotein GldK</fullName>
    </submittedName>
</protein>
<evidence type="ECO:0000259" key="2">
    <source>
        <dbReference type="Pfam" id="PF03781"/>
    </source>
</evidence>
<dbReference type="InterPro" id="IPR005532">
    <property type="entry name" value="SUMF_dom"/>
</dbReference>
<sequence length="477" mass="54196">MKRMIPMQLLRLMVAVPLCVFAFSCGSSRRAVGGDATVARLASWNEPAPHGMVLIPRGHIHMGEQRPDSLWGDPAHSRGVSVDAFWMDRPEVTNAQYRQFVYYVRDSILRERLADPAYGGDESYKITEDKYGEPIPPRLDWSRPIPSEKRASDEELRALQSLYYTNPITGERKLDPAQLNYRYERYDHQAAALWRNRLRHAQTNPEWTPSPNAPVLITKDTAYLDATGKIVRETITRPLTSEYDFLSTYIVPVLPDETVWVNDFPNSRNEIYTTRYFSHPGYDDYPVVGVTWEQADAYCAWRTATYRAGLKLPEGQVVEEFRLPTEAEWEYAARMGVDSLLYPWSSEGLRAPKGCLLGNFKPGDGNYTADKHLITARVSSYPPNGFGLYDMAGNVAEWTSTSWSASGLRKVNDVNPELRGHVDFKDPISRTMKVIKGGSWKDIARYIQANNRSRAAQSEAHSYIGFRCVRSAVEFAK</sequence>
<name>L1NC32_9PORP</name>
<dbReference type="HOGENOM" id="CLU_012431_10_1_10"/>
<dbReference type="PANTHER" id="PTHR23150:SF19">
    <property type="entry name" value="FORMYLGLYCINE-GENERATING ENZYME"/>
    <property type="match status" value="1"/>
</dbReference>
<keyword evidence="1" id="KW-0732">Signal</keyword>
<proteinExistence type="predicted"/>
<organism evidence="3 4">
    <name type="scientific">Porphyromonas catoniae F0037</name>
    <dbReference type="NCBI Taxonomy" id="1127696"/>
    <lineage>
        <taxon>Bacteria</taxon>
        <taxon>Pseudomonadati</taxon>
        <taxon>Bacteroidota</taxon>
        <taxon>Bacteroidia</taxon>
        <taxon>Bacteroidales</taxon>
        <taxon>Porphyromonadaceae</taxon>
        <taxon>Porphyromonas</taxon>
    </lineage>
</organism>
<accession>L1NC32</accession>
<feature type="signal peptide" evidence="1">
    <location>
        <begin position="1"/>
        <end position="22"/>
    </location>
</feature>
<feature type="chain" id="PRO_5003954405" evidence="1">
    <location>
        <begin position="23"/>
        <end position="477"/>
    </location>
</feature>
<evidence type="ECO:0000313" key="4">
    <source>
        <dbReference type="Proteomes" id="UP000010408"/>
    </source>
</evidence>
<evidence type="ECO:0000313" key="3">
    <source>
        <dbReference type="EMBL" id="EKY00923.1"/>
    </source>
</evidence>
<dbReference type="AlphaFoldDB" id="L1NC32"/>
<dbReference type="eggNOG" id="COG1262">
    <property type="taxonomic scope" value="Bacteria"/>
</dbReference>
<dbReference type="InterPro" id="IPR042095">
    <property type="entry name" value="SUMF_sf"/>
</dbReference>